<proteinExistence type="predicted"/>
<dbReference type="STRING" id="1524460.IX84_22110"/>
<keyword evidence="1" id="KW-0732">Signal</keyword>
<organism evidence="2 3">
    <name type="scientific">Phaeodactylibacter xiamenensis</name>
    <dbReference type="NCBI Taxonomy" id="1524460"/>
    <lineage>
        <taxon>Bacteria</taxon>
        <taxon>Pseudomonadati</taxon>
        <taxon>Bacteroidota</taxon>
        <taxon>Saprospiria</taxon>
        <taxon>Saprospirales</taxon>
        <taxon>Haliscomenobacteraceae</taxon>
        <taxon>Phaeodactylibacter</taxon>
    </lineage>
</organism>
<sequence length="149" mass="17636">MSCARFFVVFAMVLICYSCASDPEELLLGTWQVDSVYSYYNGFDIWEYEKGMDWADYEYTPDGKMKEIKFGTFRAYRYRLSGDSLFWISESESKAGWFEIIDLRPDYLVLKRDKAPLFEGKSQERYEIRFFSRIDAEGKVNTLSKDQNN</sequence>
<name>A0A098S3S3_9BACT</name>
<accession>A0A098S3S3</accession>
<evidence type="ECO:0000313" key="2">
    <source>
        <dbReference type="EMBL" id="KGE86473.1"/>
    </source>
</evidence>
<evidence type="ECO:0000313" key="3">
    <source>
        <dbReference type="Proteomes" id="UP000029736"/>
    </source>
</evidence>
<evidence type="ECO:0000256" key="1">
    <source>
        <dbReference type="SAM" id="SignalP"/>
    </source>
</evidence>
<dbReference type="RefSeq" id="WP_044225356.1">
    <property type="nucleotide sequence ID" value="NZ_JBKAGJ010000026.1"/>
</dbReference>
<reference evidence="2 3" key="1">
    <citation type="journal article" date="2014" name="Int. J. Syst. Evol. Microbiol.">
        <title>Phaeodactylibacter xiamenensis gen. nov., sp. nov., a member of the family Saprospiraceae isolated from the marine alga Phaeodactylum tricornutum.</title>
        <authorList>
            <person name="Chen Z.Jr."/>
            <person name="Lei X."/>
            <person name="Lai Q."/>
            <person name="Li Y."/>
            <person name="Zhang B."/>
            <person name="Zhang J."/>
            <person name="Zhang H."/>
            <person name="Yang L."/>
            <person name="Zheng W."/>
            <person name="Tian Y."/>
            <person name="Yu Z."/>
            <person name="Xu H.Jr."/>
            <person name="Zheng T."/>
        </authorList>
    </citation>
    <scope>NUCLEOTIDE SEQUENCE [LARGE SCALE GENOMIC DNA]</scope>
    <source>
        <strain evidence="2 3">KD52</strain>
    </source>
</reference>
<protein>
    <recommendedName>
        <fullName evidence="4">Lipocalin-like domain-containing protein</fullName>
    </recommendedName>
</protein>
<gene>
    <name evidence="2" type="ORF">IX84_22110</name>
</gene>
<dbReference type="EMBL" id="JPOS01000079">
    <property type="protein sequence ID" value="KGE86473.1"/>
    <property type="molecule type" value="Genomic_DNA"/>
</dbReference>
<dbReference type="OrthoDB" id="839750at2"/>
<dbReference type="Proteomes" id="UP000029736">
    <property type="component" value="Unassembled WGS sequence"/>
</dbReference>
<feature type="signal peptide" evidence="1">
    <location>
        <begin position="1"/>
        <end position="20"/>
    </location>
</feature>
<feature type="chain" id="PRO_5001947570" description="Lipocalin-like domain-containing protein" evidence="1">
    <location>
        <begin position="21"/>
        <end position="149"/>
    </location>
</feature>
<dbReference type="AlphaFoldDB" id="A0A098S3S3"/>
<keyword evidence="3" id="KW-1185">Reference proteome</keyword>
<comment type="caution">
    <text evidence="2">The sequence shown here is derived from an EMBL/GenBank/DDBJ whole genome shotgun (WGS) entry which is preliminary data.</text>
</comment>
<evidence type="ECO:0008006" key="4">
    <source>
        <dbReference type="Google" id="ProtNLM"/>
    </source>
</evidence>